<keyword evidence="1" id="KW-0175">Coiled coil</keyword>
<feature type="compositionally biased region" description="Basic and acidic residues" evidence="2">
    <location>
        <begin position="32"/>
        <end position="61"/>
    </location>
</feature>
<feature type="compositionally biased region" description="Low complexity" evidence="2">
    <location>
        <begin position="66"/>
        <end position="84"/>
    </location>
</feature>
<feature type="region of interest" description="Disordered" evidence="2">
    <location>
        <begin position="196"/>
        <end position="447"/>
    </location>
</feature>
<dbReference type="Proteomes" id="UP000054561">
    <property type="component" value="Unassembled WGS sequence"/>
</dbReference>
<feature type="compositionally biased region" description="Basic and acidic residues" evidence="2">
    <location>
        <begin position="130"/>
        <end position="140"/>
    </location>
</feature>
<proteinExistence type="predicted"/>
<dbReference type="OrthoDB" id="74703at2759"/>
<feature type="compositionally biased region" description="Basic and acidic residues" evidence="2">
    <location>
        <begin position="263"/>
        <end position="276"/>
    </location>
</feature>
<dbReference type="VEuPathDB" id="PlasmoDB:AK88_00729"/>
<accession>A0A0D9QRD7</accession>
<dbReference type="AlphaFoldDB" id="A0A0D9QRD7"/>
<feature type="compositionally biased region" description="Basic and acidic residues" evidence="2">
    <location>
        <begin position="198"/>
        <end position="207"/>
    </location>
</feature>
<feature type="region of interest" description="Disordered" evidence="2">
    <location>
        <begin position="613"/>
        <end position="638"/>
    </location>
</feature>
<dbReference type="GeneID" id="24266043"/>
<evidence type="ECO:0000313" key="4">
    <source>
        <dbReference type="Proteomes" id="UP000054561"/>
    </source>
</evidence>
<feature type="region of interest" description="Disordered" evidence="2">
    <location>
        <begin position="1"/>
        <end position="91"/>
    </location>
</feature>
<organism evidence="3 4">
    <name type="scientific">Plasmodium fragile</name>
    <dbReference type="NCBI Taxonomy" id="5857"/>
    <lineage>
        <taxon>Eukaryota</taxon>
        <taxon>Sar</taxon>
        <taxon>Alveolata</taxon>
        <taxon>Apicomplexa</taxon>
        <taxon>Aconoidasida</taxon>
        <taxon>Haemosporida</taxon>
        <taxon>Plasmodiidae</taxon>
        <taxon>Plasmodium</taxon>
        <taxon>Plasmodium (Plasmodium)</taxon>
    </lineage>
</organism>
<feature type="region of interest" description="Disordered" evidence="2">
    <location>
        <begin position="105"/>
        <end position="158"/>
    </location>
</feature>
<sequence>MKKVQSANCEVQENASEQESHSYNANEVNHFFTKEETRKTHIDKNGPNEGGKNDTSRHNDDGGEATSLSDNPNNNNGPNDSTGGDVEDKIVRKYLSKRMSNIGLNIINGSDSAGGDGGGNGSGGGGAEGQSHKRPCEPPADKVNVISDSDDSDGDDVPLLKTIKIEQAKMRVKMGDTAGISSGDAVAKMGVAILKKRNGNEGTEKVKNIKRSRINGHMQTGNKDRDADPESDASSDDQYLINLINKHGGSDDFQGSKNKHTAKQKDAARRLKEKASTKTKISEGGGKGSDSSTEEDSTSSCDSDQPILVKSKIKNQLNSTPSRVGNSNDRHSDLVQKSSSNGDTIRSKNKNVHRKENNEVILNSKGSAQVVVVVNSSAAAKKKNESSKHKKGETKEKRKKSVVTKKIKKGSKGSSDSTKRRDKGSRKNKQKRKYRHSSGDDFENSLSQSNDIETDSIIIGTFDPHNRTPKEKLVAQLLIRWWYVLPEWPTPDFNYEPELTKRKLRLVPLEVYEDEEDINKEGFRKVYEISAFPGVFRDATGTAYDLRDKESCPSYNNFMKKTELELLELICQAIKNQMESLKKSVYSESATEKTLERELKDAEVKLNKITKKKATKTKAGEDILGDHELAEALEETPG</sequence>
<feature type="compositionally biased region" description="Polar residues" evidence="2">
    <location>
        <begin position="335"/>
        <end position="344"/>
    </location>
</feature>
<gene>
    <name evidence="3" type="ORF">AK88_00729</name>
</gene>
<feature type="compositionally biased region" description="Low complexity" evidence="2">
    <location>
        <begin position="363"/>
        <end position="379"/>
    </location>
</feature>
<name>A0A0D9QRD7_PLAFR</name>
<evidence type="ECO:0000256" key="2">
    <source>
        <dbReference type="SAM" id="MobiDB-lite"/>
    </source>
</evidence>
<feature type="compositionally biased region" description="Gly residues" evidence="2">
    <location>
        <begin position="112"/>
        <end position="128"/>
    </location>
</feature>
<feature type="compositionally biased region" description="Basic residues" evidence="2">
    <location>
        <begin position="420"/>
        <end position="436"/>
    </location>
</feature>
<dbReference type="RefSeq" id="XP_012333796.1">
    <property type="nucleotide sequence ID" value="XM_012478373.1"/>
</dbReference>
<evidence type="ECO:0000256" key="1">
    <source>
        <dbReference type="SAM" id="Coils"/>
    </source>
</evidence>
<feature type="compositionally biased region" description="Polar residues" evidence="2">
    <location>
        <begin position="1"/>
        <end position="27"/>
    </location>
</feature>
<feature type="compositionally biased region" description="Polar residues" evidence="2">
    <location>
        <begin position="314"/>
        <end position="327"/>
    </location>
</feature>
<evidence type="ECO:0000313" key="3">
    <source>
        <dbReference type="EMBL" id="KJP89518.1"/>
    </source>
</evidence>
<dbReference type="OMA" id="HNRTPKE"/>
<feature type="compositionally biased region" description="Basic residues" evidence="2">
    <location>
        <begin position="388"/>
        <end position="411"/>
    </location>
</feature>
<reference evidence="3 4" key="1">
    <citation type="submission" date="2014-03" db="EMBL/GenBank/DDBJ databases">
        <title>The Genome Sequence of Plasmodium fragile nilgiri.</title>
        <authorList>
            <consortium name="The Broad Institute Genomics Platform"/>
            <consortium name="The Broad Institute Genome Sequencing Center for Infectious Disease"/>
            <person name="Neafsey D."/>
            <person name="Duraisingh M."/>
            <person name="Young S.K."/>
            <person name="Zeng Q."/>
            <person name="Gargeya S."/>
            <person name="Abouelleil A."/>
            <person name="Alvarado L."/>
            <person name="Chapman S.B."/>
            <person name="Gainer-Dewar J."/>
            <person name="Goldberg J."/>
            <person name="Griggs A."/>
            <person name="Gujja S."/>
            <person name="Hansen M."/>
            <person name="Howarth C."/>
            <person name="Imamovic A."/>
            <person name="Larimer J."/>
            <person name="Pearson M."/>
            <person name="Poon T.W."/>
            <person name="Priest M."/>
            <person name="Roberts A."/>
            <person name="Saif S."/>
            <person name="Shea T."/>
            <person name="Sykes S."/>
            <person name="Wortman J."/>
            <person name="Nusbaum C."/>
            <person name="Birren B."/>
        </authorList>
    </citation>
    <scope>NUCLEOTIDE SEQUENCE [LARGE SCALE GENOMIC DNA]</scope>
    <source>
        <strain evidence="4">nilgiri</strain>
    </source>
</reference>
<feature type="coiled-coil region" evidence="1">
    <location>
        <begin position="564"/>
        <end position="612"/>
    </location>
</feature>
<keyword evidence="4" id="KW-1185">Reference proteome</keyword>
<dbReference type="EMBL" id="KQ001650">
    <property type="protein sequence ID" value="KJP89518.1"/>
    <property type="molecule type" value="Genomic_DNA"/>
</dbReference>
<feature type="compositionally biased region" description="Basic and acidic residues" evidence="2">
    <location>
        <begin position="618"/>
        <end position="630"/>
    </location>
</feature>
<protein>
    <submittedName>
        <fullName evidence="3">Uncharacterized protein</fullName>
    </submittedName>
</protein>